<dbReference type="GO" id="GO:0006351">
    <property type="term" value="P:DNA-templated transcription"/>
    <property type="evidence" value="ECO:0007669"/>
    <property type="project" value="InterPro"/>
</dbReference>
<dbReference type="InterPro" id="IPR001138">
    <property type="entry name" value="Zn2Cys6_DnaBD"/>
</dbReference>
<feature type="region of interest" description="Disordered" evidence="4">
    <location>
        <begin position="122"/>
        <end position="146"/>
    </location>
</feature>
<dbReference type="Gene3D" id="4.10.240.10">
    <property type="entry name" value="Zn(2)-C6 fungal-type DNA-binding domain"/>
    <property type="match status" value="1"/>
</dbReference>
<feature type="compositionally biased region" description="Polar residues" evidence="4">
    <location>
        <begin position="127"/>
        <end position="137"/>
    </location>
</feature>
<dbReference type="GO" id="GO:0003677">
    <property type="term" value="F:DNA binding"/>
    <property type="evidence" value="ECO:0007669"/>
    <property type="project" value="InterPro"/>
</dbReference>
<reference evidence="6 7" key="1">
    <citation type="submission" date="2014-04" db="EMBL/GenBank/DDBJ databases">
        <authorList>
            <consortium name="DOE Joint Genome Institute"/>
            <person name="Kuo A."/>
            <person name="Martino E."/>
            <person name="Perotto S."/>
            <person name="Kohler A."/>
            <person name="Nagy L.G."/>
            <person name="Floudas D."/>
            <person name="Copeland A."/>
            <person name="Barry K.W."/>
            <person name="Cichocki N."/>
            <person name="Veneault-Fourrey C."/>
            <person name="LaButti K."/>
            <person name="Lindquist E.A."/>
            <person name="Lipzen A."/>
            <person name="Lundell T."/>
            <person name="Morin E."/>
            <person name="Murat C."/>
            <person name="Sun H."/>
            <person name="Tunlid A."/>
            <person name="Henrissat B."/>
            <person name="Grigoriev I.V."/>
            <person name="Hibbett D.S."/>
            <person name="Martin F."/>
            <person name="Nordberg H.P."/>
            <person name="Cantor M.N."/>
            <person name="Hua S.X."/>
        </authorList>
    </citation>
    <scope>NUCLEOTIDE SEQUENCE [LARGE SCALE GENOMIC DNA]</scope>
    <source>
        <strain evidence="6 7">Zn</strain>
    </source>
</reference>
<evidence type="ECO:0000259" key="5">
    <source>
        <dbReference type="PROSITE" id="PS50048"/>
    </source>
</evidence>
<dbReference type="GO" id="GO:0008270">
    <property type="term" value="F:zinc ion binding"/>
    <property type="evidence" value="ECO:0007669"/>
    <property type="project" value="InterPro"/>
</dbReference>
<dbReference type="InterPro" id="IPR036864">
    <property type="entry name" value="Zn2-C6_fun-type_DNA-bd_sf"/>
</dbReference>
<keyword evidence="2" id="KW-0479">Metal-binding</keyword>
<dbReference type="Pfam" id="PF04082">
    <property type="entry name" value="Fungal_trans"/>
    <property type="match status" value="1"/>
</dbReference>
<reference evidence="7" key="2">
    <citation type="submission" date="2015-01" db="EMBL/GenBank/DDBJ databases">
        <title>Evolutionary Origins and Diversification of the Mycorrhizal Mutualists.</title>
        <authorList>
            <consortium name="DOE Joint Genome Institute"/>
            <consortium name="Mycorrhizal Genomics Consortium"/>
            <person name="Kohler A."/>
            <person name="Kuo A."/>
            <person name="Nagy L.G."/>
            <person name="Floudas D."/>
            <person name="Copeland A."/>
            <person name="Barry K.W."/>
            <person name="Cichocki N."/>
            <person name="Veneault-Fourrey C."/>
            <person name="LaButti K."/>
            <person name="Lindquist E.A."/>
            <person name="Lipzen A."/>
            <person name="Lundell T."/>
            <person name="Morin E."/>
            <person name="Murat C."/>
            <person name="Riley R."/>
            <person name="Ohm R."/>
            <person name="Sun H."/>
            <person name="Tunlid A."/>
            <person name="Henrissat B."/>
            <person name="Grigoriev I.V."/>
            <person name="Hibbett D.S."/>
            <person name="Martin F."/>
        </authorList>
    </citation>
    <scope>NUCLEOTIDE SEQUENCE [LARGE SCALE GENOMIC DNA]</scope>
    <source>
        <strain evidence="7">Zn</strain>
    </source>
</reference>
<gene>
    <name evidence="6" type="ORF">OIDMADRAFT_170239</name>
</gene>
<dbReference type="Pfam" id="PF00172">
    <property type="entry name" value="Zn_clus"/>
    <property type="match status" value="1"/>
</dbReference>
<dbReference type="InterPro" id="IPR007219">
    <property type="entry name" value="XnlR_reg_dom"/>
</dbReference>
<proteinExistence type="predicted"/>
<dbReference type="FunCoup" id="A0A0C3D3K8">
    <property type="interactions" value="140"/>
</dbReference>
<name>A0A0C3D3K8_OIDMZ</name>
<evidence type="ECO:0000256" key="4">
    <source>
        <dbReference type="SAM" id="MobiDB-lite"/>
    </source>
</evidence>
<dbReference type="InterPro" id="IPR050613">
    <property type="entry name" value="Sec_Metabolite_Reg"/>
</dbReference>
<dbReference type="GO" id="GO:0000981">
    <property type="term" value="F:DNA-binding transcription factor activity, RNA polymerase II-specific"/>
    <property type="evidence" value="ECO:0007669"/>
    <property type="project" value="InterPro"/>
</dbReference>
<dbReference type="CDD" id="cd12148">
    <property type="entry name" value="fungal_TF_MHR"/>
    <property type="match status" value="1"/>
</dbReference>
<keyword evidence="3" id="KW-0539">Nucleus</keyword>
<keyword evidence="7" id="KW-1185">Reference proteome</keyword>
<accession>A0A0C3D3K8</accession>
<feature type="region of interest" description="Disordered" evidence="4">
    <location>
        <begin position="1"/>
        <end position="37"/>
    </location>
</feature>
<dbReference type="GO" id="GO:0005634">
    <property type="term" value="C:nucleus"/>
    <property type="evidence" value="ECO:0007669"/>
    <property type="project" value="UniProtKB-SubCell"/>
</dbReference>
<evidence type="ECO:0000256" key="3">
    <source>
        <dbReference type="ARBA" id="ARBA00023242"/>
    </source>
</evidence>
<dbReference type="STRING" id="913774.A0A0C3D3K8"/>
<evidence type="ECO:0000256" key="1">
    <source>
        <dbReference type="ARBA" id="ARBA00004123"/>
    </source>
</evidence>
<dbReference type="InParanoid" id="A0A0C3D3K8"/>
<dbReference type="PROSITE" id="PS50048">
    <property type="entry name" value="ZN2_CY6_FUNGAL_2"/>
    <property type="match status" value="1"/>
</dbReference>
<evidence type="ECO:0000256" key="2">
    <source>
        <dbReference type="ARBA" id="ARBA00022723"/>
    </source>
</evidence>
<evidence type="ECO:0000313" key="7">
    <source>
        <dbReference type="Proteomes" id="UP000054321"/>
    </source>
</evidence>
<feature type="domain" description="Zn(2)-C6 fungal-type" evidence="5">
    <location>
        <begin position="45"/>
        <end position="76"/>
    </location>
</feature>
<feature type="compositionally biased region" description="Basic residues" evidence="4">
    <location>
        <begin position="27"/>
        <end position="37"/>
    </location>
</feature>
<dbReference type="SMART" id="SM00066">
    <property type="entry name" value="GAL4"/>
    <property type="match status" value="1"/>
</dbReference>
<comment type="subcellular location">
    <subcellularLocation>
        <location evidence="1">Nucleus</location>
    </subcellularLocation>
</comment>
<dbReference type="HOGENOM" id="CLU_007426_4_0_1"/>
<dbReference type="PROSITE" id="PS00463">
    <property type="entry name" value="ZN2_CY6_FUNGAL_1"/>
    <property type="match status" value="1"/>
</dbReference>
<dbReference type="AlphaFoldDB" id="A0A0C3D3K8"/>
<dbReference type="Proteomes" id="UP000054321">
    <property type="component" value="Unassembled WGS sequence"/>
</dbReference>
<sequence length="791" mass="88051">MSAESVAPETPAAQWASEPAQDPCGAPKRKLPSKTGRQRFKPQLSCTLCRTRKLKCDRNQPCQNCTKRDLASSCTFIHAGLHDKSLASVHKSSTGSHDIHDRIRLLEELVVSFMHKTAEKLPRDAPTSIQTLSQADNASRHDTFEDDLGTSSDSLGRICIDDEHPNYVGAIHWSAILDSIAGLRDLLEDAENAQTPGKVDVPAPIGPELLVGGIARASKSEILATIPPRSIAGLLVARFFRSQEFCSTVHVPTFKKEYEEFWADPEAASVMWIGLLFSIMTLVLSVEVITNEEPSSIADHVVRDPLVMIKVYREKTVQCLILADYTQPRPYAIETLLMYFLVDSFSPTASHVGSWMIMGIISRVAMRLGLHRDASHYPNISIVQGEIQRRHWALIEHMDLQTSCQVGLPRNIREGMFDTKPPSNLLDEDFDEHCTALPPSRPLTDHTPIAYPLMKHAITRVYGVIVDKTSSINPISYDEIMSLDSQLNKAYQQVPDDLRVHNIEDLSIGTPDLRVKKFSLDLCYQRARCVLHRRFLVMMKSPGITPYWYSAKVCVDSAMQILKSQAIIYTETKPGKALCNQQWKLSSLMTHDYLLAAMLICMYLSHTTVETPSDPEAGSDRLPITWTRNELLHALEESQKISEEASSTSKDSAKVSKVLKLLLSRLRGSEQSVSMSGVQLHPGIASPPTTNGSSPNVAYSENKNGIRHYPSNATGLISAFDHAGIIQLFPQSAMESVQSSQVLSDQAELDWDLWETQFQTNFLDATPDLWNIDTGTVSSSENNIDMMQLGR</sequence>
<evidence type="ECO:0000313" key="6">
    <source>
        <dbReference type="EMBL" id="KIM96507.1"/>
    </source>
</evidence>
<dbReference type="CDD" id="cd00067">
    <property type="entry name" value="GAL4"/>
    <property type="match status" value="1"/>
</dbReference>
<dbReference type="SMART" id="SM00906">
    <property type="entry name" value="Fungal_trans"/>
    <property type="match status" value="1"/>
</dbReference>
<dbReference type="OrthoDB" id="4934715at2759"/>
<organism evidence="6 7">
    <name type="scientific">Oidiodendron maius (strain Zn)</name>
    <dbReference type="NCBI Taxonomy" id="913774"/>
    <lineage>
        <taxon>Eukaryota</taxon>
        <taxon>Fungi</taxon>
        <taxon>Dikarya</taxon>
        <taxon>Ascomycota</taxon>
        <taxon>Pezizomycotina</taxon>
        <taxon>Leotiomycetes</taxon>
        <taxon>Leotiomycetes incertae sedis</taxon>
        <taxon>Myxotrichaceae</taxon>
        <taxon>Oidiodendron</taxon>
    </lineage>
</organism>
<dbReference type="SUPFAM" id="SSF57701">
    <property type="entry name" value="Zn2/Cys6 DNA-binding domain"/>
    <property type="match status" value="1"/>
</dbReference>
<protein>
    <recommendedName>
        <fullName evidence="5">Zn(2)-C6 fungal-type domain-containing protein</fullName>
    </recommendedName>
</protein>
<dbReference type="PANTHER" id="PTHR31001:SF49">
    <property type="entry name" value="ZN(II)2CYS6 TRANSCRIPTION FACTOR (EUROFUNG)"/>
    <property type="match status" value="1"/>
</dbReference>
<dbReference type="EMBL" id="KN832884">
    <property type="protein sequence ID" value="KIM96507.1"/>
    <property type="molecule type" value="Genomic_DNA"/>
</dbReference>
<dbReference type="PANTHER" id="PTHR31001">
    <property type="entry name" value="UNCHARACTERIZED TRANSCRIPTIONAL REGULATORY PROTEIN"/>
    <property type="match status" value="1"/>
</dbReference>